<reference evidence="2 3" key="1">
    <citation type="journal article" date="2018" name="Mol. Biol. Evol.">
        <title>Broad Genomic Sampling Reveals a Smut Pathogenic Ancestry of the Fungal Clade Ustilaginomycotina.</title>
        <authorList>
            <person name="Kijpornyongpan T."/>
            <person name="Mondo S.J."/>
            <person name="Barry K."/>
            <person name="Sandor L."/>
            <person name="Lee J."/>
            <person name="Lipzen A."/>
            <person name="Pangilinan J."/>
            <person name="LaButti K."/>
            <person name="Hainaut M."/>
            <person name="Henrissat B."/>
            <person name="Grigoriev I.V."/>
            <person name="Spatafora J.W."/>
            <person name="Aime M.C."/>
        </authorList>
    </citation>
    <scope>NUCLEOTIDE SEQUENCE [LARGE SCALE GENOMIC DNA]</scope>
    <source>
        <strain evidence="2 3">MCA 3882</strain>
    </source>
</reference>
<dbReference type="AlphaFoldDB" id="A0A316VF28"/>
<evidence type="ECO:0000313" key="2">
    <source>
        <dbReference type="EMBL" id="PWN36140.1"/>
    </source>
</evidence>
<gene>
    <name evidence="2" type="ORF">FA14DRAFT_160996</name>
</gene>
<evidence type="ECO:0000313" key="3">
    <source>
        <dbReference type="Proteomes" id="UP000245771"/>
    </source>
</evidence>
<name>A0A316VF28_9BASI</name>
<proteinExistence type="predicted"/>
<sequence>MMRFTVFPLVAIATIFGIAFAGPISLEERSSGLSCGPVLQTTDKLGYGDSTGGYPRFTLGKKVDEHGQWQVTQLEDGAETLNVNIRGCNSTYLGLYSNTNDEAVFMNPYGYVSFGKIFLAEDNSKCLQRHETLPSSDPNKSTHITVEECSNDDDATQARQFWYFQDMYNTANPLIKATSGDMPFIPLDIFLSNTSPPALITSRKNAGAPENAINLS</sequence>
<dbReference type="EMBL" id="KZ819603">
    <property type="protein sequence ID" value="PWN36140.1"/>
    <property type="molecule type" value="Genomic_DNA"/>
</dbReference>
<feature type="chain" id="PRO_5016255221" evidence="1">
    <location>
        <begin position="22"/>
        <end position="216"/>
    </location>
</feature>
<dbReference type="RefSeq" id="XP_025356442.1">
    <property type="nucleotide sequence ID" value="XM_025498926.1"/>
</dbReference>
<evidence type="ECO:0000256" key="1">
    <source>
        <dbReference type="SAM" id="SignalP"/>
    </source>
</evidence>
<dbReference type="Proteomes" id="UP000245771">
    <property type="component" value="Unassembled WGS sequence"/>
</dbReference>
<accession>A0A316VF28</accession>
<dbReference type="OrthoDB" id="3371585at2759"/>
<protein>
    <submittedName>
        <fullName evidence="2">Uncharacterized protein</fullName>
    </submittedName>
</protein>
<organism evidence="2 3">
    <name type="scientific">Meira miltonrushii</name>
    <dbReference type="NCBI Taxonomy" id="1280837"/>
    <lineage>
        <taxon>Eukaryota</taxon>
        <taxon>Fungi</taxon>
        <taxon>Dikarya</taxon>
        <taxon>Basidiomycota</taxon>
        <taxon>Ustilaginomycotina</taxon>
        <taxon>Exobasidiomycetes</taxon>
        <taxon>Exobasidiales</taxon>
        <taxon>Brachybasidiaceae</taxon>
        <taxon>Meira</taxon>
    </lineage>
</organism>
<dbReference type="GeneID" id="37020707"/>
<keyword evidence="3" id="KW-1185">Reference proteome</keyword>
<keyword evidence="1" id="KW-0732">Signal</keyword>
<dbReference type="InParanoid" id="A0A316VF28"/>
<dbReference type="PROSITE" id="PS50231">
    <property type="entry name" value="RICIN_B_LECTIN"/>
    <property type="match status" value="1"/>
</dbReference>
<feature type="signal peptide" evidence="1">
    <location>
        <begin position="1"/>
        <end position="21"/>
    </location>
</feature>